<feature type="compositionally biased region" description="Basic and acidic residues" evidence="9">
    <location>
        <begin position="285"/>
        <end position="313"/>
    </location>
</feature>
<evidence type="ECO:0000313" key="11">
    <source>
        <dbReference type="RefSeq" id="XP_035825458.1"/>
    </source>
</evidence>
<dbReference type="PANTHER" id="PTHR11073:SF1">
    <property type="entry name" value="CALNEXIN 14D-RELATED"/>
    <property type="match status" value="1"/>
</dbReference>
<feature type="transmembrane region" description="Helical" evidence="8">
    <location>
        <begin position="496"/>
        <end position="517"/>
    </location>
</feature>
<evidence type="ECO:0000256" key="7">
    <source>
        <dbReference type="ARBA" id="ARBA00023186"/>
    </source>
</evidence>
<dbReference type="PRINTS" id="PR00626">
    <property type="entry name" value="CALRETICULIN"/>
</dbReference>
<keyword evidence="10" id="KW-1185">Reference proteome</keyword>
<dbReference type="PANTHER" id="PTHR11073">
    <property type="entry name" value="CALRETICULIN AND CALNEXIN"/>
    <property type="match status" value="1"/>
</dbReference>
<dbReference type="PROSITE" id="PS00804">
    <property type="entry name" value="CALRETICULIN_2"/>
    <property type="match status" value="1"/>
</dbReference>
<evidence type="ECO:0000256" key="2">
    <source>
        <dbReference type="ARBA" id="ARBA00010983"/>
    </source>
</evidence>
<dbReference type="InterPro" id="IPR018124">
    <property type="entry name" value="Calret/calnex_CS"/>
</dbReference>
<keyword evidence="5 8" id="KW-1133">Transmembrane helix</keyword>
<dbReference type="GeneID" id="101860093"/>
<proteinExistence type="inferred from homology"/>
<feature type="region of interest" description="Disordered" evidence="9">
    <location>
        <begin position="272"/>
        <end position="357"/>
    </location>
</feature>
<dbReference type="PROSITE" id="PS00805">
    <property type="entry name" value="CALRETICULIN_REPEAT"/>
    <property type="match status" value="1"/>
</dbReference>
<dbReference type="InterPro" id="IPR013320">
    <property type="entry name" value="ConA-like_dom_sf"/>
</dbReference>
<evidence type="ECO:0000256" key="1">
    <source>
        <dbReference type="ARBA" id="ARBA00004389"/>
    </source>
</evidence>
<dbReference type="SUPFAM" id="SSF63887">
    <property type="entry name" value="P-domain of calnexin/calreticulin"/>
    <property type="match status" value="1"/>
</dbReference>
<dbReference type="InterPro" id="IPR009033">
    <property type="entry name" value="Calreticulin/calnexin_P_dom_sf"/>
</dbReference>
<comment type="similarity">
    <text evidence="2 8">Belongs to the calreticulin family.</text>
</comment>
<dbReference type="RefSeq" id="XP_035825458.1">
    <property type="nucleotide sequence ID" value="XM_035969565.1"/>
</dbReference>
<dbReference type="SUPFAM" id="SSF49899">
    <property type="entry name" value="Concanavalin A-like lectins/glucanases"/>
    <property type="match status" value="1"/>
</dbReference>
<reference evidence="11" key="1">
    <citation type="submission" date="2025-08" db="UniProtKB">
        <authorList>
            <consortium name="RefSeq"/>
        </authorList>
    </citation>
    <scope>IDENTIFICATION</scope>
</reference>
<dbReference type="Gene3D" id="2.60.120.200">
    <property type="match status" value="1"/>
</dbReference>
<dbReference type="Pfam" id="PF00262">
    <property type="entry name" value="Calreticulin"/>
    <property type="match status" value="1"/>
</dbReference>
<keyword evidence="7 8" id="KW-0143">Chaperone</keyword>
<dbReference type="Gene3D" id="2.10.250.10">
    <property type="entry name" value="Calreticulin/calnexin, P domain"/>
    <property type="match status" value="1"/>
</dbReference>
<accession>A0ABM1VSR6</accession>
<evidence type="ECO:0000256" key="6">
    <source>
        <dbReference type="ARBA" id="ARBA00023136"/>
    </source>
</evidence>
<name>A0ABM1VSR6_APLCA</name>
<dbReference type="Proteomes" id="UP000694888">
    <property type="component" value="Unplaced"/>
</dbReference>
<gene>
    <name evidence="11" type="primary">LOC101860093</name>
</gene>
<dbReference type="InterPro" id="IPR001580">
    <property type="entry name" value="Calret/calnex"/>
</dbReference>
<keyword evidence="4 8" id="KW-0256">Endoplasmic reticulum</keyword>
<feature type="signal peptide" evidence="8">
    <location>
        <begin position="1"/>
        <end position="29"/>
    </location>
</feature>
<evidence type="ECO:0000256" key="4">
    <source>
        <dbReference type="ARBA" id="ARBA00022824"/>
    </source>
</evidence>
<evidence type="ECO:0000256" key="8">
    <source>
        <dbReference type="RuleBase" id="RU362126"/>
    </source>
</evidence>
<sequence>MNSKPAVFVLRMRLHLLLCLLLLGSLAYAQGVGDEEEEEIEEDDDADDGIVEEEAEEPAAVREKMLYQRPEPVGKTFFCEPFDTRAEFLQRWVISQAKKEGVEEDVAKYDGRWSVEEPEDNPILQDLGLILKSKAKHHAISVNLTETFHFTDKPLIVQYEVRFQNGIDCGGAYIKLLSKPQGDELKLKTFTDKTPYTIMFGPDKCGNDYKLHFIFRHKNPVTGEFEEKHAEKPSAKIDTFFTDRKTHLYTLTVRPDNSYELKVDNGVVASGDLLSNMSPPVNPPKEIEDPNDKKPADWDDREKIADPDAKKPDDWDETEPATMIDEDAEKPEGWLEDEEVYIPDPSATKPEDWDDEMDGEWEAPRIDNPICADVPGCGKWEPPTIPNPKYKGVWRAPMIDNPDYKGEWKPRRIENPHYFEDKEPFKMTPIEALGLELWSMSNDIMFDNFIIADNETVIEEFTAVTWELKSNQERAAASTGQSIVQAIKDVTNERPWLWAVFILLVVLPIVLIITYCCSGSSPKVKVRATFPGPAHRRPSLWARRRPSACSRA</sequence>
<organism evidence="10 11">
    <name type="scientific">Aplysia californica</name>
    <name type="common">California sea hare</name>
    <dbReference type="NCBI Taxonomy" id="6500"/>
    <lineage>
        <taxon>Eukaryota</taxon>
        <taxon>Metazoa</taxon>
        <taxon>Spiralia</taxon>
        <taxon>Lophotrochozoa</taxon>
        <taxon>Mollusca</taxon>
        <taxon>Gastropoda</taxon>
        <taxon>Heterobranchia</taxon>
        <taxon>Euthyneura</taxon>
        <taxon>Tectipleura</taxon>
        <taxon>Aplysiida</taxon>
        <taxon>Aplysioidea</taxon>
        <taxon>Aplysiidae</taxon>
        <taxon>Aplysia</taxon>
    </lineage>
</organism>
<protein>
    <submittedName>
        <fullName evidence="11">Calnexin isoform X1</fullName>
    </submittedName>
</protein>
<evidence type="ECO:0000256" key="5">
    <source>
        <dbReference type="ARBA" id="ARBA00022989"/>
    </source>
</evidence>
<feature type="chain" id="PRO_5044998469" evidence="8">
    <location>
        <begin position="30"/>
        <end position="552"/>
    </location>
</feature>
<comment type="subcellular location">
    <subcellularLocation>
        <location evidence="1">Endoplasmic reticulum membrane</location>
        <topology evidence="1">Single-pass membrane protein</topology>
    </subcellularLocation>
</comment>
<feature type="compositionally biased region" description="Acidic residues" evidence="9">
    <location>
        <begin position="314"/>
        <end position="341"/>
    </location>
</feature>
<dbReference type="PROSITE" id="PS00803">
    <property type="entry name" value="CALRETICULIN_1"/>
    <property type="match status" value="1"/>
</dbReference>
<evidence type="ECO:0000256" key="9">
    <source>
        <dbReference type="SAM" id="MobiDB-lite"/>
    </source>
</evidence>
<evidence type="ECO:0000256" key="3">
    <source>
        <dbReference type="ARBA" id="ARBA00022692"/>
    </source>
</evidence>
<keyword evidence="6 8" id="KW-0472">Membrane</keyword>
<evidence type="ECO:0000313" key="10">
    <source>
        <dbReference type="Proteomes" id="UP000694888"/>
    </source>
</evidence>
<keyword evidence="8" id="KW-0732">Signal</keyword>
<keyword evidence="3 8" id="KW-0812">Transmembrane</keyword>